<evidence type="ECO:0000256" key="4">
    <source>
        <dbReference type="ARBA" id="ARBA00022692"/>
    </source>
</evidence>
<feature type="transmembrane region" description="Helical" evidence="9">
    <location>
        <begin position="240"/>
        <end position="260"/>
    </location>
</feature>
<reference evidence="10" key="1">
    <citation type="submission" date="2021-01" db="EMBL/GenBank/DDBJ databases">
        <authorList>
            <person name="Corre E."/>
            <person name="Pelletier E."/>
            <person name="Niang G."/>
            <person name="Scheremetjew M."/>
            <person name="Finn R."/>
            <person name="Kale V."/>
            <person name="Holt S."/>
            <person name="Cochrane G."/>
            <person name="Meng A."/>
            <person name="Brown T."/>
            <person name="Cohen L."/>
        </authorList>
    </citation>
    <scope>NUCLEOTIDE SEQUENCE</scope>
    <source>
        <strain evidence="10">CCAP1064/1</strain>
    </source>
</reference>
<evidence type="ECO:0000256" key="5">
    <source>
        <dbReference type="ARBA" id="ARBA00022741"/>
    </source>
</evidence>
<evidence type="ECO:0000256" key="3">
    <source>
        <dbReference type="ARBA" id="ARBA00022448"/>
    </source>
</evidence>
<keyword evidence="7 9" id="KW-1133">Transmembrane helix</keyword>
<protein>
    <recommendedName>
        <fullName evidence="9">ADP,ATP carrier protein</fullName>
    </recommendedName>
</protein>
<feature type="transmembrane region" description="Helical" evidence="9">
    <location>
        <begin position="97"/>
        <end position="117"/>
    </location>
</feature>
<keyword evidence="6 9" id="KW-0067">ATP-binding</keyword>
<dbReference type="GO" id="GO:0005471">
    <property type="term" value="F:ATP:ADP antiporter activity"/>
    <property type="evidence" value="ECO:0007669"/>
    <property type="project" value="InterPro"/>
</dbReference>
<evidence type="ECO:0000256" key="8">
    <source>
        <dbReference type="ARBA" id="ARBA00023136"/>
    </source>
</evidence>
<feature type="transmembrane region" description="Helical" evidence="9">
    <location>
        <begin position="267"/>
        <end position="290"/>
    </location>
</feature>
<dbReference type="EMBL" id="HBEL01020691">
    <property type="protein sequence ID" value="CAD8413509.1"/>
    <property type="molecule type" value="Transcribed_RNA"/>
</dbReference>
<dbReference type="InterPro" id="IPR004667">
    <property type="entry name" value="ADP_ATP_car_bac_type"/>
</dbReference>
<keyword evidence="5 9" id="KW-0547">Nucleotide-binding</keyword>
<evidence type="ECO:0000256" key="6">
    <source>
        <dbReference type="ARBA" id="ARBA00022840"/>
    </source>
</evidence>
<keyword evidence="8 9" id="KW-0472">Membrane</keyword>
<accession>A0A7S0C5K8</accession>
<name>A0A7S0C5K8_9STRA</name>
<feature type="transmembrane region" description="Helical" evidence="9">
    <location>
        <begin position="9"/>
        <end position="30"/>
    </location>
</feature>
<proteinExistence type="inferred from homology"/>
<gene>
    <name evidence="10" type="ORF">PINE0816_LOCUS9641</name>
</gene>
<dbReference type="AlphaFoldDB" id="A0A7S0C5K8"/>
<evidence type="ECO:0000256" key="9">
    <source>
        <dbReference type="RuleBase" id="RU363121"/>
    </source>
</evidence>
<comment type="similarity">
    <text evidence="2 9">Belongs to the ADP/ATP translocase tlc family.</text>
</comment>
<evidence type="ECO:0000256" key="7">
    <source>
        <dbReference type="ARBA" id="ARBA00022989"/>
    </source>
</evidence>
<dbReference type="GO" id="GO:0005524">
    <property type="term" value="F:ATP binding"/>
    <property type="evidence" value="ECO:0007669"/>
    <property type="project" value="UniProtKB-KW"/>
</dbReference>
<sequence>MSSKLDKKTLFYSTCIPFFVFFAVFDAVIYPNAEKLQPSLSLVTSILGQGGVVSKILTHWTSALFYIVSEIYSSVSIGLLFWQFANDVVSIQQAQRFYPLFAQMSGLAPIVAGQYVVRYASKAKDFDGSMHRLTVAIVSAGCMICIMYHFVNSFLERHGEGLISNTMETTSPDANPTKKKQPNMSMTESFRFLSSSKYLRLLLSLVLGYGLSVQFTEVLWKSLLKLKYPDPLDYQRFMGNFASTVGICTCLVIFGGVHVIRILGWKAGAIATPTIMAALAIPFFGCIILGPPLDGDSTPTRLAVAVTLGTLQSLVTKTTKYALFDPTTQMAYIPLDRESKVKGKAAIDVLGSRLGKSGGSLIQQIVVLSFGGNILQATHVMGLLFYGVLAAWVSSAVSLSKLFLEKTALVHQQQEAAAKASEKKLD</sequence>
<feature type="transmembrane region" description="Helical" evidence="9">
    <location>
        <begin position="129"/>
        <end position="151"/>
    </location>
</feature>
<feature type="transmembrane region" description="Helical" evidence="9">
    <location>
        <begin position="63"/>
        <end position="85"/>
    </location>
</feature>
<keyword evidence="3 9" id="KW-0813">Transport</keyword>
<feature type="transmembrane region" description="Helical" evidence="9">
    <location>
        <begin position="383"/>
        <end position="404"/>
    </location>
</feature>
<dbReference type="PANTHER" id="PTHR31187:SF1">
    <property type="entry name" value="ADP,ATP CARRIER PROTEIN 1"/>
    <property type="match status" value="1"/>
</dbReference>
<dbReference type="GO" id="GO:0016020">
    <property type="term" value="C:membrane"/>
    <property type="evidence" value="ECO:0007669"/>
    <property type="project" value="UniProtKB-SubCell"/>
</dbReference>
<evidence type="ECO:0000256" key="2">
    <source>
        <dbReference type="ARBA" id="ARBA00007127"/>
    </source>
</evidence>
<evidence type="ECO:0000313" key="10">
    <source>
        <dbReference type="EMBL" id="CAD8413509.1"/>
    </source>
</evidence>
<organism evidence="10">
    <name type="scientific">Proboscia inermis</name>
    <dbReference type="NCBI Taxonomy" id="420281"/>
    <lineage>
        <taxon>Eukaryota</taxon>
        <taxon>Sar</taxon>
        <taxon>Stramenopiles</taxon>
        <taxon>Ochrophyta</taxon>
        <taxon>Bacillariophyta</taxon>
        <taxon>Coscinodiscophyceae</taxon>
        <taxon>Rhizosoleniophycidae</taxon>
        <taxon>Rhizosoleniales</taxon>
        <taxon>Rhizosoleniaceae</taxon>
        <taxon>Proboscia</taxon>
    </lineage>
</organism>
<comment type="subcellular location">
    <subcellularLocation>
        <location evidence="1 9">Membrane</location>
        <topology evidence="1 9">Multi-pass membrane protein</topology>
    </subcellularLocation>
</comment>
<dbReference type="PANTHER" id="PTHR31187">
    <property type="match status" value="1"/>
</dbReference>
<feature type="transmembrane region" description="Helical" evidence="9">
    <location>
        <begin position="198"/>
        <end position="220"/>
    </location>
</feature>
<keyword evidence="4 9" id="KW-0812">Transmembrane</keyword>
<evidence type="ECO:0000256" key="1">
    <source>
        <dbReference type="ARBA" id="ARBA00004141"/>
    </source>
</evidence>
<dbReference type="Pfam" id="PF03219">
    <property type="entry name" value="TLC"/>
    <property type="match status" value="1"/>
</dbReference>